<dbReference type="PANTHER" id="PTHR43473:SF2">
    <property type="entry name" value="MAGNESIUM-CHELATASE SUBUNIT CHLD, CHLOROPLASTIC"/>
    <property type="match status" value="1"/>
</dbReference>
<gene>
    <name evidence="1" type="ORF">Q2T42_30540</name>
</gene>
<reference evidence="1" key="2">
    <citation type="submission" date="2023-07" db="EMBL/GenBank/DDBJ databases">
        <authorList>
            <person name="Bai X.-H."/>
            <person name="Wang H.-H."/>
            <person name="Wang J."/>
            <person name="Ma M.-Y."/>
            <person name="Hu H.-H."/>
            <person name="Song Z.-L."/>
            <person name="Ma H.-G."/>
            <person name="Fan Y."/>
            <person name="Du C.-Y."/>
            <person name="Xu J.-C."/>
        </authorList>
    </citation>
    <scope>NUCLEOTIDE SEQUENCE</scope>
    <source>
        <strain evidence="1">CZ1</strain>
    </source>
</reference>
<dbReference type="RefSeq" id="WP_316427406.1">
    <property type="nucleotide sequence ID" value="NZ_CP130144.1"/>
</dbReference>
<organism evidence="1">
    <name type="scientific">Leptolyngbya boryana CZ1</name>
    <dbReference type="NCBI Taxonomy" id="3060204"/>
    <lineage>
        <taxon>Bacteria</taxon>
        <taxon>Bacillati</taxon>
        <taxon>Cyanobacteriota</taxon>
        <taxon>Cyanophyceae</taxon>
        <taxon>Leptolyngbyales</taxon>
        <taxon>Leptolyngbyaceae</taxon>
        <taxon>Leptolyngbya group</taxon>
        <taxon>Leptolyngbya</taxon>
    </lineage>
</organism>
<sequence>MVTNIALTLRDRLLRGLACAALNPGLRSVLIFDATPISLRIAADTTAQFLRLATRRNVALVTLGAAETDDDLWGRFTLKFQNEPFEWQSGLLTSEDDLRVVVIPDLTQLSLSAARACVALMGTEVAHLERQGQHQVWKPNLCWIAGCATENVGMVSPHLLDRFALRLSGLVEQSSDRTNAILTWLDQSSTESSQISLLPEVQAQFEAALQCYPTVTEAGRDRVLDYFDALEGLMRREIALMRLAIATTKLDGIAQVGARQVDLAAEMIGLQEIVGPSEMSTLPVPEITESEPQPEIEEDVAELSSTFDLVKNETESTIQESVYQSDNVDFAEQPFTLPVLIQPYPEDIEPVQREAASLQLPVRRFQSAAKARGIAVGTEPATTPHDLAWVDTLLEAAKWQKIRRDLQPLESAKRLSPALILSLTDLRKYRRASVAEQMLVLVMDHTCLRDCNWRETLLPYLTWAYVERTSVCLVQVGAALSDLQATKLAQIHPEELRASKTIERSILVPRINAGLESERGRATPLAHGLDLALHTLRHALQHGRSTIQQAVLIVISDGRGNVPLAASRTGKITAPVNRQGVEDALQVAQAIRGLDRVKAIVLDPQPRQYPDLPLELAKALGAKVVKIPPLETWEVDS</sequence>
<evidence type="ECO:0008006" key="2">
    <source>
        <dbReference type="Google" id="ProtNLM"/>
    </source>
</evidence>
<evidence type="ECO:0000313" key="1">
    <source>
        <dbReference type="EMBL" id="WNZ46130.1"/>
    </source>
</evidence>
<dbReference type="EMBL" id="CP130144">
    <property type="protein sequence ID" value="WNZ46130.1"/>
    <property type="molecule type" value="Genomic_DNA"/>
</dbReference>
<proteinExistence type="predicted"/>
<dbReference type="AlphaFoldDB" id="A0AA96X5U1"/>
<reference evidence="1" key="1">
    <citation type="journal article" date="2023" name="Plants (Basel)">
        <title>Genomic Analysis of Leptolyngbya boryana CZ1 Reveals Efficient Carbon Fixation Modules.</title>
        <authorList>
            <person name="Bai X."/>
            <person name="Wang H."/>
            <person name="Cheng W."/>
            <person name="Wang J."/>
            <person name="Ma M."/>
            <person name="Hu H."/>
            <person name="Song Z."/>
            <person name="Ma H."/>
            <person name="Fan Y."/>
            <person name="Du C."/>
            <person name="Xu J."/>
        </authorList>
    </citation>
    <scope>NUCLEOTIDE SEQUENCE</scope>
    <source>
        <strain evidence="1">CZ1</strain>
    </source>
</reference>
<accession>A0AA96X5U1</accession>
<dbReference type="PANTHER" id="PTHR43473">
    <property type="entry name" value="MAGNESIUM-CHELATASE SUBUNIT CHLD, CHLOROPLASTIC"/>
    <property type="match status" value="1"/>
</dbReference>
<protein>
    <recommendedName>
        <fullName evidence="2">Magnesium chelatase</fullName>
    </recommendedName>
</protein>
<name>A0AA96X5U1_LEPBY</name>